<proteinExistence type="predicted"/>
<protein>
    <submittedName>
        <fullName evidence="3">DUF4921 domain-containing protein</fullName>
    </submittedName>
</protein>
<dbReference type="AlphaFoldDB" id="A0A0R3STJ8"/>
<organism evidence="3">
    <name type="scientific">Hymenolepis diminuta</name>
    <name type="common">Rat tapeworm</name>
    <dbReference type="NCBI Taxonomy" id="6216"/>
    <lineage>
        <taxon>Eukaryota</taxon>
        <taxon>Metazoa</taxon>
        <taxon>Spiralia</taxon>
        <taxon>Lophotrochozoa</taxon>
        <taxon>Platyhelminthes</taxon>
        <taxon>Cestoda</taxon>
        <taxon>Eucestoda</taxon>
        <taxon>Cyclophyllidea</taxon>
        <taxon>Hymenolepididae</taxon>
        <taxon>Hymenolepis</taxon>
    </lineage>
</organism>
<evidence type="ECO:0000313" key="2">
    <source>
        <dbReference type="Proteomes" id="UP000274504"/>
    </source>
</evidence>
<reference evidence="3" key="1">
    <citation type="submission" date="2017-02" db="UniProtKB">
        <authorList>
            <consortium name="WormBaseParasite"/>
        </authorList>
    </citation>
    <scope>IDENTIFICATION</scope>
</reference>
<dbReference type="EMBL" id="UYSG01011134">
    <property type="protein sequence ID" value="VDL61053.1"/>
    <property type="molecule type" value="Genomic_DNA"/>
</dbReference>
<accession>A0A0R3STJ8</accession>
<sequence>MHQTTSHPALNHRNPAETLMRRKPKMIHNALLPNDSTFPTSPSSVRRTLANSTAVYARIHWPNGTWPEGIIRARGGSMPYKVNVDGQTLVHHHKYLCPLCVANSSNLGTGPPNIIFNVLENNGTQEVQPSNPATINKKLSSRTFHEIP</sequence>
<dbReference type="WBParaSite" id="HDID_0000873701-mRNA-1">
    <property type="protein sequence ID" value="HDID_0000873701-mRNA-1"/>
    <property type="gene ID" value="HDID_0000873701"/>
</dbReference>
<evidence type="ECO:0000313" key="3">
    <source>
        <dbReference type="WBParaSite" id="HDID_0000873701-mRNA-1"/>
    </source>
</evidence>
<reference evidence="1 2" key="2">
    <citation type="submission" date="2018-11" db="EMBL/GenBank/DDBJ databases">
        <authorList>
            <consortium name="Pathogen Informatics"/>
        </authorList>
    </citation>
    <scope>NUCLEOTIDE SEQUENCE [LARGE SCALE GENOMIC DNA]</scope>
</reference>
<name>A0A0R3STJ8_HYMDI</name>
<dbReference type="Proteomes" id="UP000274504">
    <property type="component" value="Unassembled WGS sequence"/>
</dbReference>
<evidence type="ECO:0000313" key="1">
    <source>
        <dbReference type="EMBL" id="VDL61053.1"/>
    </source>
</evidence>
<gene>
    <name evidence="1" type="ORF">HDID_LOCUS8735</name>
</gene>